<sequence>MNWESLKQALIENKKNAAPKAVGSSSKKKNNLGIAQSSKAISKKQAVAKGKAHGKSDQKVQEFDWTSKGGYIYPDKVTKKLALDCEFVGVGIDGKGNALARVSIVNYEGEVVYDKYVCPEEQVVDYRTAVSGVTRSQLLHGDTFENVKKEVSELIRNRIVIGHAINNDFEVLKIFKHPKKLIRDTAKFVGFKSYFDDSFKSPSLKLLCKNVLSLDIQSGMHDSIKDAQHALLLYKSQERAFEKSINSRYK</sequence>
<organism evidence="1 2">
    <name type="scientific">Rhabditophanes sp. KR3021</name>
    <dbReference type="NCBI Taxonomy" id="114890"/>
    <lineage>
        <taxon>Eukaryota</taxon>
        <taxon>Metazoa</taxon>
        <taxon>Ecdysozoa</taxon>
        <taxon>Nematoda</taxon>
        <taxon>Chromadorea</taxon>
        <taxon>Rhabditida</taxon>
        <taxon>Tylenchina</taxon>
        <taxon>Panagrolaimomorpha</taxon>
        <taxon>Strongyloidoidea</taxon>
        <taxon>Alloionematidae</taxon>
        <taxon>Rhabditophanes</taxon>
    </lineage>
</organism>
<evidence type="ECO:0000313" key="1">
    <source>
        <dbReference type="Proteomes" id="UP000095286"/>
    </source>
</evidence>
<proteinExistence type="predicted"/>
<dbReference type="WBParaSite" id="RSKR_0000961000.1">
    <property type="protein sequence ID" value="RSKR_0000961000.1"/>
    <property type="gene ID" value="RSKR_0000961000"/>
</dbReference>
<name>A0AC35UBI1_9BILA</name>
<accession>A0AC35UBI1</accession>
<reference evidence="2" key="1">
    <citation type="submission" date="2016-11" db="UniProtKB">
        <authorList>
            <consortium name="WormBaseParasite"/>
        </authorList>
    </citation>
    <scope>IDENTIFICATION</scope>
    <source>
        <strain evidence="2">KR3021</strain>
    </source>
</reference>
<protein>
    <submittedName>
        <fullName evidence="2">RNA exonuclease 4</fullName>
    </submittedName>
</protein>
<dbReference type="Proteomes" id="UP000095286">
    <property type="component" value="Unplaced"/>
</dbReference>
<evidence type="ECO:0000313" key="2">
    <source>
        <dbReference type="WBParaSite" id="RSKR_0000961000.1"/>
    </source>
</evidence>